<accession>A0AAE1ZMM9</accession>
<keyword evidence="4" id="KW-0949">S-adenosyl-L-methionine</keyword>
<dbReference type="Gene3D" id="3.40.1280.30">
    <property type="match status" value="1"/>
</dbReference>
<dbReference type="GO" id="GO:0000049">
    <property type="term" value="F:tRNA binding"/>
    <property type="evidence" value="ECO:0007669"/>
    <property type="project" value="TreeGrafter"/>
</dbReference>
<evidence type="ECO:0000256" key="3">
    <source>
        <dbReference type="ARBA" id="ARBA00022679"/>
    </source>
</evidence>
<evidence type="ECO:0000313" key="11">
    <source>
        <dbReference type="EMBL" id="KAK4476272.1"/>
    </source>
</evidence>
<comment type="caution">
    <text evidence="11">The sequence shown here is derived from an EMBL/GenBank/DDBJ whole genome shotgun (WGS) entry which is preliminary data.</text>
</comment>
<dbReference type="Proteomes" id="UP001292079">
    <property type="component" value="Unassembled WGS sequence"/>
</dbReference>
<dbReference type="InterPro" id="IPR025812">
    <property type="entry name" value="Trm10_C_MTase_dom"/>
</dbReference>
<keyword evidence="5" id="KW-0819">tRNA processing</keyword>
<evidence type="ECO:0000256" key="1">
    <source>
        <dbReference type="ARBA" id="ARBA00004173"/>
    </source>
</evidence>
<reference evidence="11" key="1">
    <citation type="submission" date="2022-04" db="EMBL/GenBank/DDBJ databases">
        <authorList>
            <person name="Xu L."/>
            <person name="Lv Z."/>
        </authorList>
    </citation>
    <scope>NUCLEOTIDE SEQUENCE</scope>
    <source>
        <strain evidence="11">LV_2022a</strain>
    </source>
</reference>
<keyword evidence="12" id="KW-1185">Reference proteome</keyword>
<dbReference type="GO" id="GO:0008168">
    <property type="term" value="F:methyltransferase activity"/>
    <property type="evidence" value="ECO:0007669"/>
    <property type="project" value="UniProtKB-KW"/>
</dbReference>
<dbReference type="InterPro" id="IPR028564">
    <property type="entry name" value="MT_TRM10-typ"/>
</dbReference>
<dbReference type="PANTHER" id="PTHR13563">
    <property type="entry name" value="TRNA (GUANINE-9-) METHYLTRANSFERASE"/>
    <property type="match status" value="1"/>
</dbReference>
<sequence>MLLRPFIDALSIKWIINMRHFSTIKISDYLLDRTIKAEAVLKRLTPEDAERLEFCMTEYQNMLERGADVPKSLSKKNVLDLLCCTSFTSRANFLKFLFKCEKRVENHRRKKAEKVQVIFERKPASCDRILRMIDERCIRLHWDFWQASEVRCPDSAQPLLFDFSFESEMRLVDLRSLSSQMVYVLNRNRVMRPHPFNMVLCGLKQGTNQYTFLEDAFGVNMEGSSIQSLNDFPWTITPNHFSQEYSVHDSEQPVILLSPNARHTFEAGEYDHNAAYVIGAVVDKAIRRPISSAIARQLGIKCVSLPLDRYLKWGSGKSKTLTVNCIHAIMAAAKETNGDWKRALIENIPTRFYSSPSRSKTSFIYKNT</sequence>
<evidence type="ECO:0000256" key="8">
    <source>
        <dbReference type="ARBA" id="ARBA00023128"/>
    </source>
</evidence>
<keyword evidence="3" id="KW-0808">Transferase</keyword>
<evidence type="ECO:0000256" key="6">
    <source>
        <dbReference type="ARBA" id="ARBA00022946"/>
    </source>
</evidence>
<comment type="subcellular location">
    <subcellularLocation>
        <location evidence="1">Mitochondrion</location>
    </subcellularLocation>
</comment>
<reference evidence="11" key="2">
    <citation type="journal article" date="2023" name="Infect Dis Poverty">
        <title>Chromosome-scale genome of the human blood fluke Schistosoma mekongi and its implications for public health.</title>
        <authorList>
            <person name="Zhou M."/>
            <person name="Xu L."/>
            <person name="Xu D."/>
            <person name="Chen W."/>
            <person name="Khan J."/>
            <person name="Hu Y."/>
            <person name="Huang H."/>
            <person name="Wei H."/>
            <person name="Zhang Y."/>
            <person name="Chusongsang P."/>
            <person name="Tanasarnprasert K."/>
            <person name="Hu X."/>
            <person name="Limpanont Y."/>
            <person name="Lv Z."/>
        </authorList>
    </citation>
    <scope>NUCLEOTIDE SEQUENCE</scope>
    <source>
        <strain evidence="11">LV_2022a</strain>
    </source>
</reference>
<dbReference type="GO" id="GO:0005654">
    <property type="term" value="C:nucleoplasm"/>
    <property type="evidence" value="ECO:0007669"/>
    <property type="project" value="TreeGrafter"/>
</dbReference>
<dbReference type="InterPro" id="IPR038459">
    <property type="entry name" value="MT_TRM10-typ_sf"/>
</dbReference>
<name>A0AAE1ZMM9_SCHME</name>
<evidence type="ECO:0000256" key="2">
    <source>
        <dbReference type="ARBA" id="ARBA00022603"/>
    </source>
</evidence>
<keyword evidence="2" id="KW-0489">Methyltransferase</keyword>
<keyword evidence="6" id="KW-0809">Transit peptide</keyword>
<dbReference type="EMBL" id="JALJAT010000001">
    <property type="protein sequence ID" value="KAK4476272.1"/>
    <property type="molecule type" value="Genomic_DNA"/>
</dbReference>
<evidence type="ECO:0000256" key="4">
    <source>
        <dbReference type="ARBA" id="ARBA00022691"/>
    </source>
</evidence>
<evidence type="ECO:0000256" key="7">
    <source>
        <dbReference type="ARBA" id="ARBA00023054"/>
    </source>
</evidence>
<feature type="domain" description="SAM-dependent MTase TRM10-type" evidence="10">
    <location>
        <begin position="143"/>
        <end position="355"/>
    </location>
</feature>
<gene>
    <name evidence="11" type="ORF">MN116_001477</name>
</gene>
<organism evidence="11 12">
    <name type="scientific">Schistosoma mekongi</name>
    <name type="common">Parasitic worm</name>
    <dbReference type="NCBI Taxonomy" id="38744"/>
    <lineage>
        <taxon>Eukaryota</taxon>
        <taxon>Metazoa</taxon>
        <taxon>Spiralia</taxon>
        <taxon>Lophotrochozoa</taxon>
        <taxon>Platyhelminthes</taxon>
        <taxon>Trematoda</taxon>
        <taxon>Digenea</taxon>
        <taxon>Strigeidida</taxon>
        <taxon>Schistosomatoidea</taxon>
        <taxon>Schistosomatidae</taxon>
        <taxon>Schistosoma</taxon>
    </lineage>
</organism>
<evidence type="ECO:0000259" key="10">
    <source>
        <dbReference type="PROSITE" id="PS51675"/>
    </source>
</evidence>
<keyword evidence="7" id="KW-0175">Coiled coil</keyword>
<dbReference type="GO" id="GO:0097745">
    <property type="term" value="P:mitochondrial tRNA 5'-end processing"/>
    <property type="evidence" value="ECO:0007669"/>
    <property type="project" value="TreeGrafter"/>
</dbReference>
<dbReference type="GO" id="GO:0032259">
    <property type="term" value="P:methylation"/>
    <property type="evidence" value="ECO:0007669"/>
    <property type="project" value="UniProtKB-KW"/>
</dbReference>
<keyword evidence="8" id="KW-0496">Mitochondrion</keyword>
<evidence type="ECO:0000256" key="5">
    <source>
        <dbReference type="ARBA" id="ARBA00022694"/>
    </source>
</evidence>
<dbReference type="CDD" id="cd18102">
    <property type="entry name" value="Trm10_MRRP1"/>
    <property type="match status" value="1"/>
</dbReference>
<protein>
    <recommendedName>
        <fullName evidence="9">RNA (guanine-9-)-methyltransferase domain-containing protein 1</fullName>
    </recommendedName>
</protein>
<dbReference type="GO" id="GO:0070131">
    <property type="term" value="P:positive regulation of mitochondrial translation"/>
    <property type="evidence" value="ECO:0007669"/>
    <property type="project" value="TreeGrafter"/>
</dbReference>
<dbReference type="PROSITE" id="PS51675">
    <property type="entry name" value="SAM_MT_TRM10"/>
    <property type="match status" value="1"/>
</dbReference>
<evidence type="ECO:0000313" key="12">
    <source>
        <dbReference type="Proteomes" id="UP001292079"/>
    </source>
</evidence>
<dbReference type="InterPro" id="IPR007356">
    <property type="entry name" value="tRNA_m1G_MeTrfase_euk"/>
</dbReference>
<dbReference type="PANTHER" id="PTHR13563:SF5">
    <property type="entry name" value="TRNA METHYLTRANSFERASE 10 HOMOLOG C"/>
    <property type="match status" value="1"/>
</dbReference>
<dbReference type="GO" id="GO:0005739">
    <property type="term" value="C:mitochondrion"/>
    <property type="evidence" value="ECO:0007669"/>
    <property type="project" value="UniProtKB-SubCell"/>
</dbReference>
<dbReference type="AlphaFoldDB" id="A0AAE1ZMM9"/>
<proteinExistence type="predicted"/>
<evidence type="ECO:0000256" key="9">
    <source>
        <dbReference type="ARBA" id="ARBA00029803"/>
    </source>
</evidence>